<dbReference type="InterPro" id="IPR017853">
    <property type="entry name" value="GH"/>
</dbReference>
<comment type="subcellular location">
    <subcellularLocation>
        <location evidence="2">Secreted</location>
    </subcellularLocation>
</comment>
<keyword evidence="8" id="KW-0326">Glycosidase</keyword>
<sequence>MSLSSSSMKKHMITLISFSLLTLVSVIGFVTADLKGGIIQRSGLGFVDDIGNPFTVQGANMYWHMVQGASPSTRNFVDAVYSDAQTLGLNVIRTWAFNDGTTDGALQTAPGVYDESVFQALDYAVAEAAKYNIRLIMSLVNNFDNYGGRSQYAKWAVDEGEVMPNTDFFYNNTLTRTWYKNHVKTVLSRVNTITGVAYQDDPAIFGWELINEAQCQSDVSGNTLAAWVEEMASYVKSIDGKHLLEIGLEGYYGSSTPDRISVNPLSYNGYGTDFIRLNQIANINFASVHSYPDTWLPDKSDDEKLSFLQTWMNQHIKDATDTLNMPVMFCEFGKSDKVSGYQPQMREQLYSTVYNSVYSSITKGGGGAGTLFWQLLPKGMESWDDGFGVFASDSPLVSTINSQSSRLTKFMASKSTKSRRRLLFW</sequence>
<dbReference type="Gene3D" id="3.20.20.80">
    <property type="entry name" value="Glycosidases"/>
    <property type="match status" value="1"/>
</dbReference>
<evidence type="ECO:0000313" key="11">
    <source>
        <dbReference type="Proteomes" id="UP001605036"/>
    </source>
</evidence>
<name>A0ABD1XLT7_9MARC</name>
<dbReference type="PANTHER" id="PTHR31451:SF39">
    <property type="entry name" value="MANNAN ENDO-1,4-BETA-MANNOSIDASE 1"/>
    <property type="match status" value="1"/>
</dbReference>
<evidence type="ECO:0000256" key="4">
    <source>
        <dbReference type="ARBA" id="ARBA00012706"/>
    </source>
</evidence>
<dbReference type="FunFam" id="3.20.20.80:FF:000012">
    <property type="entry name" value="Mannan endo-1,4-beta-mannosidase 6"/>
    <property type="match status" value="1"/>
</dbReference>
<dbReference type="EMBL" id="JBHFFA010000008">
    <property type="protein sequence ID" value="KAL2609678.1"/>
    <property type="molecule type" value="Genomic_DNA"/>
</dbReference>
<keyword evidence="5" id="KW-0964">Secreted</keyword>
<comment type="similarity">
    <text evidence="3">Belongs to the glycosyl hydrolase 5 (cellulase A) family.</text>
</comment>
<evidence type="ECO:0000256" key="3">
    <source>
        <dbReference type="ARBA" id="ARBA00005641"/>
    </source>
</evidence>
<comment type="catalytic activity">
    <reaction evidence="1">
        <text>Random hydrolysis of (1-&gt;4)-beta-D-mannosidic linkages in mannans, galactomannans and glucomannans.</text>
        <dbReference type="EC" id="3.2.1.78"/>
    </reaction>
</comment>
<comment type="caution">
    <text evidence="10">The sequence shown here is derived from an EMBL/GenBank/DDBJ whole genome shotgun (WGS) entry which is preliminary data.</text>
</comment>
<organism evidence="10 11">
    <name type="scientific">Riccia fluitans</name>
    <dbReference type="NCBI Taxonomy" id="41844"/>
    <lineage>
        <taxon>Eukaryota</taxon>
        <taxon>Viridiplantae</taxon>
        <taxon>Streptophyta</taxon>
        <taxon>Embryophyta</taxon>
        <taxon>Marchantiophyta</taxon>
        <taxon>Marchantiopsida</taxon>
        <taxon>Marchantiidae</taxon>
        <taxon>Marchantiales</taxon>
        <taxon>Ricciaceae</taxon>
        <taxon>Riccia</taxon>
    </lineage>
</organism>
<dbReference type="GO" id="GO:0005576">
    <property type="term" value="C:extracellular region"/>
    <property type="evidence" value="ECO:0007669"/>
    <property type="project" value="UniProtKB-SubCell"/>
</dbReference>
<dbReference type="InterPro" id="IPR001547">
    <property type="entry name" value="Glyco_hydro_5"/>
</dbReference>
<dbReference type="SUPFAM" id="SSF51445">
    <property type="entry name" value="(Trans)glycosidases"/>
    <property type="match status" value="1"/>
</dbReference>
<evidence type="ECO:0000256" key="1">
    <source>
        <dbReference type="ARBA" id="ARBA00001678"/>
    </source>
</evidence>
<keyword evidence="11" id="KW-1185">Reference proteome</keyword>
<evidence type="ECO:0000256" key="8">
    <source>
        <dbReference type="ARBA" id="ARBA00023295"/>
    </source>
</evidence>
<dbReference type="EC" id="3.2.1.78" evidence="4"/>
<evidence type="ECO:0000256" key="2">
    <source>
        <dbReference type="ARBA" id="ARBA00004613"/>
    </source>
</evidence>
<dbReference type="GO" id="GO:0016985">
    <property type="term" value="F:mannan endo-1,4-beta-mannosidase activity"/>
    <property type="evidence" value="ECO:0007669"/>
    <property type="project" value="UniProtKB-EC"/>
</dbReference>
<evidence type="ECO:0000256" key="5">
    <source>
        <dbReference type="ARBA" id="ARBA00022525"/>
    </source>
</evidence>
<dbReference type="InterPro" id="IPR045053">
    <property type="entry name" value="MAN-like"/>
</dbReference>
<dbReference type="PANTHER" id="PTHR31451">
    <property type="match status" value="1"/>
</dbReference>
<dbReference type="Pfam" id="PF26410">
    <property type="entry name" value="GH5_mannosidase"/>
    <property type="match status" value="1"/>
</dbReference>
<protein>
    <recommendedName>
        <fullName evidence="4">mannan endo-1,4-beta-mannosidase</fullName>
        <ecNumber evidence="4">3.2.1.78</ecNumber>
    </recommendedName>
</protein>
<proteinExistence type="inferred from homology"/>
<reference evidence="10 11" key="1">
    <citation type="submission" date="2024-09" db="EMBL/GenBank/DDBJ databases">
        <title>Chromosome-scale assembly of Riccia fluitans.</title>
        <authorList>
            <person name="Paukszto L."/>
            <person name="Sawicki J."/>
            <person name="Karawczyk K."/>
            <person name="Piernik-Szablinska J."/>
            <person name="Szczecinska M."/>
            <person name="Mazdziarz M."/>
        </authorList>
    </citation>
    <scope>NUCLEOTIDE SEQUENCE [LARGE SCALE GENOMIC DNA]</scope>
    <source>
        <strain evidence="10">Rf_01</strain>
        <tissue evidence="10">Aerial parts of the thallus</tissue>
    </source>
</reference>
<gene>
    <name evidence="10" type="ORF">R1flu_028251</name>
</gene>
<keyword evidence="7" id="KW-0378">Hydrolase</keyword>
<evidence type="ECO:0000256" key="6">
    <source>
        <dbReference type="ARBA" id="ARBA00022729"/>
    </source>
</evidence>
<accession>A0ABD1XLT7</accession>
<evidence type="ECO:0000313" key="10">
    <source>
        <dbReference type="EMBL" id="KAL2609678.1"/>
    </source>
</evidence>
<evidence type="ECO:0000256" key="7">
    <source>
        <dbReference type="ARBA" id="ARBA00022801"/>
    </source>
</evidence>
<dbReference type="Proteomes" id="UP001605036">
    <property type="component" value="Unassembled WGS sequence"/>
</dbReference>
<keyword evidence="6" id="KW-0732">Signal</keyword>
<dbReference type="AlphaFoldDB" id="A0ABD1XLT7"/>
<feature type="domain" description="Glycoside hydrolase family 5" evidence="9">
    <location>
        <begin position="39"/>
        <end position="374"/>
    </location>
</feature>
<evidence type="ECO:0000259" key="9">
    <source>
        <dbReference type="Pfam" id="PF26410"/>
    </source>
</evidence>